<comment type="caution">
    <text evidence="3">The sequence shown here is derived from an EMBL/GenBank/DDBJ whole genome shotgun (WGS) entry which is preliminary data.</text>
</comment>
<protein>
    <recommendedName>
        <fullName evidence="2">Integrase core domain-containing protein</fullName>
    </recommendedName>
</protein>
<dbReference type="PANTHER" id="PTHR46791:SF5">
    <property type="entry name" value="CLR5 DOMAIN-CONTAINING PROTEIN-RELATED"/>
    <property type="match status" value="1"/>
</dbReference>
<evidence type="ECO:0000256" key="1">
    <source>
        <dbReference type="SAM" id="MobiDB-lite"/>
    </source>
</evidence>
<sequence length="580" mass="66311">MPPSSSSSIPPFITLPVPDPTIPWSPNILNAAQRLTTIYNNARAVLGQESDSNRLKLYYDLIRDEAIPLLEALERESVPEDWITEGSQLFGRLASKIARAESMSKNRDDRRVRVPKLVRLHRTGKRGRPAKVIDENYLKEAMGSGRAITISKLAKTKPLSVHRNTLRKYIKGYNIESWRFSRISNRKLDEIVRHLRSHHGLRVQRHQVLGSIARVDGLGVILRRNQGIRRRKYKVSRPNALWHIDGHHKLILWGFVVHGIVDGYGRDVVAIRANTNNRASTVLENFINAIDQYGVPSRTRGDYGTENKLVALYMILKKGQNRGSFIWGSSTRNTRIERLWVEVGRQFARQWRAFFYRLESLHSLKRSDRHHIWLLQYLFLDMINVDCDRFQEEWNAHPISGEGHNMSPNDMRFIGMSTEGVYVDDCNAMDEGGINDQYGVDREHCPPPSNQTGAGTLSDEEFSDTESSFSDASSDSGGVRPPTRHKYPAPFDAAGLELFKTALAAAEEQGFLPEGYGVLPGEWEDGEYPSYELLRSGKKGTREIRVDLPNHIWRPRAEKWVQALDILVYMLEFVYHQDSE</sequence>
<evidence type="ECO:0000313" key="3">
    <source>
        <dbReference type="EMBL" id="KAL0056669.1"/>
    </source>
</evidence>
<accession>A0ABR2Z6W3</accession>
<keyword evidence="4" id="KW-1185">Reference proteome</keyword>
<proteinExistence type="predicted"/>
<feature type="compositionally biased region" description="Low complexity" evidence="1">
    <location>
        <begin position="465"/>
        <end position="476"/>
    </location>
</feature>
<dbReference type="InterPro" id="IPR036397">
    <property type="entry name" value="RNaseH_sf"/>
</dbReference>
<dbReference type="Pfam" id="PF24764">
    <property type="entry name" value="rva_4"/>
    <property type="match status" value="1"/>
</dbReference>
<dbReference type="InterPro" id="IPR058913">
    <property type="entry name" value="Integrase_dom_put"/>
</dbReference>
<dbReference type="EMBL" id="JBBXMP010001099">
    <property type="protein sequence ID" value="KAL0056669.1"/>
    <property type="molecule type" value="Genomic_DNA"/>
</dbReference>
<feature type="domain" description="Integrase core" evidence="2">
    <location>
        <begin position="233"/>
        <end position="415"/>
    </location>
</feature>
<dbReference type="PANTHER" id="PTHR46791">
    <property type="entry name" value="EXPRESSED PROTEIN"/>
    <property type="match status" value="1"/>
</dbReference>
<gene>
    <name evidence="3" type="ORF">AAF712_016725</name>
</gene>
<dbReference type="SUPFAM" id="SSF53098">
    <property type="entry name" value="Ribonuclease H-like"/>
    <property type="match status" value="1"/>
</dbReference>
<evidence type="ECO:0000313" key="4">
    <source>
        <dbReference type="Proteomes" id="UP001437256"/>
    </source>
</evidence>
<feature type="region of interest" description="Disordered" evidence="1">
    <location>
        <begin position="434"/>
        <end position="487"/>
    </location>
</feature>
<organism evidence="3 4">
    <name type="scientific">Marasmius tenuissimus</name>
    <dbReference type="NCBI Taxonomy" id="585030"/>
    <lineage>
        <taxon>Eukaryota</taxon>
        <taxon>Fungi</taxon>
        <taxon>Dikarya</taxon>
        <taxon>Basidiomycota</taxon>
        <taxon>Agaricomycotina</taxon>
        <taxon>Agaricomycetes</taxon>
        <taxon>Agaricomycetidae</taxon>
        <taxon>Agaricales</taxon>
        <taxon>Marasmiineae</taxon>
        <taxon>Marasmiaceae</taxon>
        <taxon>Marasmius</taxon>
    </lineage>
</organism>
<dbReference type="InterPro" id="IPR012337">
    <property type="entry name" value="RNaseH-like_sf"/>
</dbReference>
<name>A0ABR2Z6W3_9AGAR</name>
<evidence type="ECO:0000259" key="2">
    <source>
        <dbReference type="Pfam" id="PF24764"/>
    </source>
</evidence>
<dbReference type="Proteomes" id="UP001437256">
    <property type="component" value="Unassembled WGS sequence"/>
</dbReference>
<reference evidence="3 4" key="1">
    <citation type="submission" date="2024-05" db="EMBL/GenBank/DDBJ databases">
        <title>A draft genome resource for the thread blight pathogen Marasmius tenuissimus strain MS-2.</title>
        <authorList>
            <person name="Yulfo-Soto G.E."/>
            <person name="Baruah I.K."/>
            <person name="Amoako-Attah I."/>
            <person name="Bukari Y."/>
            <person name="Meinhardt L.W."/>
            <person name="Bailey B.A."/>
            <person name="Cohen S.P."/>
        </authorList>
    </citation>
    <scope>NUCLEOTIDE SEQUENCE [LARGE SCALE GENOMIC DNA]</scope>
    <source>
        <strain evidence="3 4">MS-2</strain>
    </source>
</reference>
<dbReference type="Gene3D" id="3.30.420.10">
    <property type="entry name" value="Ribonuclease H-like superfamily/Ribonuclease H"/>
    <property type="match status" value="1"/>
</dbReference>